<dbReference type="CDD" id="cd03469">
    <property type="entry name" value="Rieske_RO_Alpha_N"/>
    <property type="match status" value="1"/>
</dbReference>
<evidence type="ECO:0000256" key="3">
    <source>
        <dbReference type="ARBA" id="ARBA00004866"/>
    </source>
</evidence>
<evidence type="ECO:0000256" key="8">
    <source>
        <dbReference type="ARBA" id="ARBA00022723"/>
    </source>
</evidence>
<dbReference type="InterPro" id="IPR001663">
    <property type="entry name" value="Rng_hydr_dOase-A"/>
</dbReference>
<dbReference type="PANTHER" id="PTHR43756:SF5">
    <property type="entry name" value="CHOLINE MONOOXYGENASE, CHLOROPLASTIC"/>
    <property type="match status" value="1"/>
</dbReference>
<evidence type="ECO:0000256" key="10">
    <source>
        <dbReference type="ARBA" id="ARBA00023004"/>
    </source>
</evidence>
<dbReference type="EMBL" id="KV425555">
    <property type="protein sequence ID" value="KZT29091.1"/>
    <property type="molecule type" value="Genomic_DNA"/>
</dbReference>
<organism evidence="15 16">
    <name type="scientific">Neolentinus lepideus HHB14362 ss-1</name>
    <dbReference type="NCBI Taxonomy" id="1314782"/>
    <lineage>
        <taxon>Eukaryota</taxon>
        <taxon>Fungi</taxon>
        <taxon>Dikarya</taxon>
        <taxon>Basidiomycota</taxon>
        <taxon>Agaricomycotina</taxon>
        <taxon>Agaricomycetes</taxon>
        <taxon>Gloeophyllales</taxon>
        <taxon>Gloeophyllaceae</taxon>
        <taxon>Neolentinus</taxon>
    </lineage>
</organism>
<keyword evidence="16" id="KW-1185">Reference proteome</keyword>
<feature type="region of interest" description="Disordered" evidence="13">
    <location>
        <begin position="423"/>
        <end position="444"/>
    </location>
</feature>
<evidence type="ECO:0000256" key="4">
    <source>
        <dbReference type="ARBA" id="ARBA00010848"/>
    </source>
</evidence>
<feature type="domain" description="Rieske" evidence="14">
    <location>
        <begin position="54"/>
        <end position="151"/>
    </location>
</feature>
<evidence type="ECO:0000259" key="14">
    <source>
        <dbReference type="PROSITE" id="PS51296"/>
    </source>
</evidence>
<dbReference type="InterPro" id="IPR015879">
    <property type="entry name" value="Ring_hydroxy_dOase_asu_C_dom"/>
</dbReference>
<dbReference type="Pfam" id="PF00355">
    <property type="entry name" value="Rieske"/>
    <property type="match status" value="1"/>
</dbReference>
<dbReference type="Gene3D" id="2.102.10.10">
    <property type="entry name" value="Rieske [2Fe-2S] iron-sulphur domain"/>
    <property type="match status" value="1"/>
</dbReference>
<sequence>MLASPLAPVDVPTGPKDVPTVQVRSNTNTLPSSWWSSERLYELERRAIFSQSWLFVTHASRFEKEGTYSSFEIAGYPFFVIREKAAPGQELQKPVLRAFHNACRHRAYPVAKKKEGNVGMSGVLSCGYHGWCYDTRGALRKAPQFDNVPGFDKSANGLFPVHTHVTATGLVFVNFTASPEPPAFNEVFRGFEEEMKEFEFSDYEYRESYELHGDFNWKALMDGYQECYHCPTAHPGLSKAFAIPTYKVVPRSNYCRHFADQRPARVVPPPKRPGGERQRSGSITEWLGSFIFAEKVAEQEALEKAKNVAGEFDGLWVYAFPNSGINCYSPAWYTLRVVPVSATKTILEYDIYQKKGIDEQEMLEFIDFLKQVEQEDFDLCQATQRNLRAGVYTSGVLHPEKENGVIYYQDMVREKVLQHHEMEKAAGKEISPASSGPRDSAEDEVCKALESGRCGGSRDLEW</sequence>
<evidence type="ECO:0000256" key="1">
    <source>
        <dbReference type="ARBA" id="ARBA00001962"/>
    </source>
</evidence>
<dbReference type="Pfam" id="PF00848">
    <property type="entry name" value="Ring_hydroxyl_A"/>
    <property type="match status" value="1"/>
</dbReference>
<dbReference type="InterPro" id="IPR036922">
    <property type="entry name" value="Rieske_2Fe-2S_sf"/>
</dbReference>
<evidence type="ECO:0000256" key="12">
    <source>
        <dbReference type="ARBA" id="ARBA00049097"/>
    </source>
</evidence>
<dbReference type="STRING" id="1314782.A0A165V3B4"/>
<dbReference type="UniPathway" id="UPA00529">
    <property type="reaction ID" value="UER00430"/>
</dbReference>
<gene>
    <name evidence="15" type="ORF">NEOLEDRAFT_1175409</name>
</gene>
<keyword evidence="9" id="KW-0560">Oxidoreductase</keyword>
<dbReference type="GO" id="GO:0051537">
    <property type="term" value="F:2 iron, 2 sulfur cluster binding"/>
    <property type="evidence" value="ECO:0007669"/>
    <property type="project" value="UniProtKB-KW"/>
</dbReference>
<comment type="catalytic activity">
    <reaction evidence="12">
        <text>choline + 2 reduced [2Fe-2S]-[ferredoxin] + O2 + 2 H(+) = betaine aldehyde hydrate + 2 oxidized [2Fe-2S]-[ferredoxin] + H2O</text>
        <dbReference type="Rhea" id="RHEA:17769"/>
        <dbReference type="Rhea" id="RHEA-COMP:10000"/>
        <dbReference type="Rhea" id="RHEA-COMP:10001"/>
        <dbReference type="ChEBI" id="CHEBI:15354"/>
        <dbReference type="ChEBI" id="CHEBI:15377"/>
        <dbReference type="ChEBI" id="CHEBI:15378"/>
        <dbReference type="ChEBI" id="CHEBI:15379"/>
        <dbReference type="ChEBI" id="CHEBI:15870"/>
        <dbReference type="ChEBI" id="CHEBI:33737"/>
        <dbReference type="ChEBI" id="CHEBI:33738"/>
        <dbReference type="EC" id="1.14.15.7"/>
    </reaction>
</comment>
<evidence type="ECO:0000256" key="9">
    <source>
        <dbReference type="ARBA" id="ARBA00023002"/>
    </source>
</evidence>
<name>A0A165V3B4_9AGAM</name>
<comment type="similarity">
    <text evidence="4">Belongs to the choline monooxygenase family.</text>
</comment>
<evidence type="ECO:0000256" key="5">
    <source>
        <dbReference type="ARBA" id="ARBA00012763"/>
    </source>
</evidence>
<dbReference type="InParanoid" id="A0A165V3B4"/>
<protein>
    <recommendedName>
        <fullName evidence="6">Choline monooxygenase, chloroplastic</fullName>
        <ecNumber evidence="5">1.14.15.7</ecNumber>
    </recommendedName>
</protein>
<dbReference type="PANTHER" id="PTHR43756">
    <property type="entry name" value="CHOLINE MONOOXYGENASE, CHLOROPLASTIC"/>
    <property type="match status" value="1"/>
</dbReference>
<dbReference type="GO" id="GO:0019285">
    <property type="term" value="P:glycine betaine biosynthetic process from choline"/>
    <property type="evidence" value="ECO:0007669"/>
    <property type="project" value="UniProtKB-UniPathway"/>
</dbReference>
<dbReference type="InterPro" id="IPR017941">
    <property type="entry name" value="Rieske_2Fe-2S"/>
</dbReference>
<dbReference type="GO" id="GO:0019133">
    <property type="term" value="F:choline monooxygenase activity"/>
    <property type="evidence" value="ECO:0007669"/>
    <property type="project" value="UniProtKB-EC"/>
</dbReference>
<keyword evidence="11" id="KW-0411">Iron-sulfur</keyword>
<accession>A0A165V3B4</accession>
<evidence type="ECO:0000256" key="13">
    <source>
        <dbReference type="SAM" id="MobiDB-lite"/>
    </source>
</evidence>
<dbReference type="AlphaFoldDB" id="A0A165V3B4"/>
<evidence type="ECO:0000256" key="7">
    <source>
        <dbReference type="ARBA" id="ARBA00022714"/>
    </source>
</evidence>
<comment type="function">
    <text evidence="2">Catalyzes the first step of the osmoprotectant glycine betaine synthesis.</text>
</comment>
<dbReference type="Gene3D" id="3.90.380.10">
    <property type="entry name" value="Naphthalene 1,2-dioxygenase Alpha Subunit, Chain A, domain 1"/>
    <property type="match status" value="1"/>
</dbReference>
<keyword evidence="7" id="KW-0001">2Fe-2S</keyword>
<evidence type="ECO:0000256" key="11">
    <source>
        <dbReference type="ARBA" id="ARBA00023014"/>
    </source>
</evidence>
<reference evidence="15 16" key="1">
    <citation type="journal article" date="2016" name="Mol. Biol. Evol.">
        <title>Comparative Genomics of Early-Diverging Mushroom-Forming Fungi Provides Insights into the Origins of Lignocellulose Decay Capabilities.</title>
        <authorList>
            <person name="Nagy L.G."/>
            <person name="Riley R."/>
            <person name="Tritt A."/>
            <person name="Adam C."/>
            <person name="Daum C."/>
            <person name="Floudas D."/>
            <person name="Sun H."/>
            <person name="Yadav J.S."/>
            <person name="Pangilinan J."/>
            <person name="Larsson K.H."/>
            <person name="Matsuura K."/>
            <person name="Barry K."/>
            <person name="Labutti K."/>
            <person name="Kuo R."/>
            <person name="Ohm R.A."/>
            <person name="Bhattacharya S.S."/>
            <person name="Shirouzu T."/>
            <person name="Yoshinaga Y."/>
            <person name="Martin F.M."/>
            <person name="Grigoriev I.V."/>
            <person name="Hibbett D.S."/>
        </authorList>
    </citation>
    <scope>NUCLEOTIDE SEQUENCE [LARGE SCALE GENOMIC DNA]</scope>
    <source>
        <strain evidence="15 16">HHB14362 ss-1</strain>
    </source>
</reference>
<dbReference type="CDD" id="cd00680">
    <property type="entry name" value="RHO_alpha_C"/>
    <property type="match status" value="1"/>
</dbReference>
<comment type="pathway">
    <text evidence="3">Amine and polyamine biosynthesis; betaine biosynthesis via choline pathway; betaine aldehyde from choline (monooxygenase route): step 1/1.</text>
</comment>
<dbReference type="EC" id="1.14.15.7" evidence="5"/>
<keyword evidence="10" id="KW-0408">Iron</keyword>
<comment type="cofactor">
    <cofactor evidence="1">
        <name>Fe cation</name>
        <dbReference type="ChEBI" id="CHEBI:24875"/>
    </cofactor>
</comment>
<keyword evidence="8" id="KW-0479">Metal-binding</keyword>
<dbReference type="PROSITE" id="PS51296">
    <property type="entry name" value="RIESKE"/>
    <property type="match status" value="1"/>
</dbReference>
<proteinExistence type="inferred from homology"/>
<dbReference type="SUPFAM" id="SSF55961">
    <property type="entry name" value="Bet v1-like"/>
    <property type="match status" value="1"/>
</dbReference>
<evidence type="ECO:0000313" key="16">
    <source>
        <dbReference type="Proteomes" id="UP000076761"/>
    </source>
</evidence>
<evidence type="ECO:0000256" key="6">
    <source>
        <dbReference type="ARBA" id="ARBA00014931"/>
    </source>
</evidence>
<evidence type="ECO:0000313" key="15">
    <source>
        <dbReference type="EMBL" id="KZT29091.1"/>
    </source>
</evidence>
<dbReference type="OrthoDB" id="426882at2759"/>
<dbReference type="SUPFAM" id="SSF50022">
    <property type="entry name" value="ISP domain"/>
    <property type="match status" value="1"/>
</dbReference>
<dbReference type="GO" id="GO:0005506">
    <property type="term" value="F:iron ion binding"/>
    <property type="evidence" value="ECO:0007669"/>
    <property type="project" value="InterPro"/>
</dbReference>
<evidence type="ECO:0000256" key="2">
    <source>
        <dbReference type="ARBA" id="ARBA00002149"/>
    </source>
</evidence>
<dbReference type="Proteomes" id="UP000076761">
    <property type="component" value="Unassembled WGS sequence"/>
</dbReference>